<proteinExistence type="inferred from homology"/>
<dbReference type="OrthoDB" id="8627412at2"/>
<comment type="similarity">
    <text evidence="1">Belongs to the UPF0065 (bug) family.</text>
</comment>
<dbReference type="PANTHER" id="PTHR42928">
    <property type="entry name" value="TRICARBOXYLATE-BINDING PROTEIN"/>
    <property type="match status" value="1"/>
</dbReference>
<dbReference type="PANTHER" id="PTHR42928:SF5">
    <property type="entry name" value="BLR1237 PROTEIN"/>
    <property type="match status" value="1"/>
</dbReference>
<dbReference type="PROSITE" id="PS51257">
    <property type="entry name" value="PROKAR_LIPOPROTEIN"/>
    <property type="match status" value="1"/>
</dbReference>
<dbReference type="Gene3D" id="3.40.190.10">
    <property type="entry name" value="Periplasmic binding protein-like II"/>
    <property type="match status" value="1"/>
</dbReference>
<comment type="caution">
    <text evidence="2">The sequence shown here is derived from an EMBL/GenBank/DDBJ whole genome shotgun (WGS) entry which is preliminary data.</text>
</comment>
<keyword evidence="2" id="KW-0675">Receptor</keyword>
<accession>A0A4R7W6U2</accession>
<organism evidence="2 3">
    <name type="scientific">Actinophytocola oryzae</name>
    <dbReference type="NCBI Taxonomy" id="502181"/>
    <lineage>
        <taxon>Bacteria</taxon>
        <taxon>Bacillati</taxon>
        <taxon>Actinomycetota</taxon>
        <taxon>Actinomycetes</taxon>
        <taxon>Pseudonocardiales</taxon>
        <taxon>Pseudonocardiaceae</taxon>
    </lineage>
</organism>
<dbReference type="Gene3D" id="3.40.190.150">
    <property type="entry name" value="Bordetella uptake gene, domain 1"/>
    <property type="match status" value="1"/>
</dbReference>
<dbReference type="InterPro" id="IPR005064">
    <property type="entry name" value="BUG"/>
</dbReference>
<protein>
    <submittedName>
        <fullName evidence="2">Tripartite-type tricarboxylate transporter receptor subunit TctC</fullName>
    </submittedName>
</protein>
<dbReference type="InterPro" id="IPR042100">
    <property type="entry name" value="Bug_dom1"/>
</dbReference>
<gene>
    <name evidence="2" type="ORF">CLV71_101622</name>
</gene>
<name>A0A4R7W6U2_9PSEU</name>
<dbReference type="Proteomes" id="UP000294927">
    <property type="component" value="Unassembled WGS sequence"/>
</dbReference>
<dbReference type="RefSeq" id="WP_133900979.1">
    <property type="nucleotide sequence ID" value="NZ_SOCP01000001.1"/>
</dbReference>
<sequence>MLQGKGARWLGGRTRRARLVALTTIVAFTLTACGADFGGESSGDGPYYDGKKIKLLVPFAPGGGADTTARLLAPLLQQYIPGNPSVYVENRGGAGGITGANYFAEREPHDGTTILVSSGATHSSYVVQDPAVKFEFADMIPLFGVPAGAAIYVRSDTGITKPEGIVGGAKVPLVFAGQAPSGGDLRKLLAMDLLKVDYKPLFGYEGAADANIAFDRNEANVALIGVLPYLKDIVPRVKGGEVVPIMSTGLVQDGKLERMETLPDLMTPAELYESIYDEKAEGPGWEAYNMLVSASDSLSKALWLHKDAPDAAVKAVKEGIDKFLADPGARKKLDDELQGAEPLTGDKLTSAIDAMAKPDQAARKWLQDYLVDRWDYKF</sequence>
<evidence type="ECO:0000313" key="2">
    <source>
        <dbReference type="EMBL" id="TDV57749.1"/>
    </source>
</evidence>
<evidence type="ECO:0000256" key="1">
    <source>
        <dbReference type="ARBA" id="ARBA00006987"/>
    </source>
</evidence>
<dbReference type="AlphaFoldDB" id="A0A4R7W6U2"/>
<dbReference type="EMBL" id="SOCP01000001">
    <property type="protein sequence ID" value="TDV57749.1"/>
    <property type="molecule type" value="Genomic_DNA"/>
</dbReference>
<keyword evidence="3" id="KW-1185">Reference proteome</keyword>
<reference evidence="2 3" key="1">
    <citation type="submission" date="2019-03" db="EMBL/GenBank/DDBJ databases">
        <title>Genomic Encyclopedia of Archaeal and Bacterial Type Strains, Phase II (KMG-II): from individual species to whole genera.</title>
        <authorList>
            <person name="Goeker M."/>
        </authorList>
    </citation>
    <scope>NUCLEOTIDE SEQUENCE [LARGE SCALE GENOMIC DNA]</scope>
    <source>
        <strain evidence="2 3">DSM 45499</strain>
    </source>
</reference>
<evidence type="ECO:0000313" key="3">
    <source>
        <dbReference type="Proteomes" id="UP000294927"/>
    </source>
</evidence>